<dbReference type="GO" id="GO:0046872">
    <property type="term" value="F:metal ion binding"/>
    <property type="evidence" value="ECO:0007669"/>
    <property type="project" value="InterPro"/>
</dbReference>
<feature type="region of interest" description="Disordered" evidence="1">
    <location>
        <begin position="1084"/>
        <end position="1114"/>
    </location>
</feature>
<name>A0A7D9HZI0_PARCT</name>
<dbReference type="Gene3D" id="1.10.8.10">
    <property type="entry name" value="DNA helicase RuvA subunit, C-terminal domain"/>
    <property type="match status" value="1"/>
</dbReference>
<evidence type="ECO:0000313" key="3">
    <source>
        <dbReference type="Proteomes" id="UP001152795"/>
    </source>
</evidence>
<dbReference type="Gene3D" id="2.30.30.40">
    <property type="entry name" value="SH3 Domains"/>
    <property type="match status" value="1"/>
</dbReference>
<feature type="compositionally biased region" description="Acidic residues" evidence="1">
    <location>
        <begin position="1084"/>
        <end position="1097"/>
    </location>
</feature>
<dbReference type="Pfam" id="PF06701">
    <property type="entry name" value="MIB_HERC2"/>
    <property type="match status" value="1"/>
</dbReference>
<feature type="region of interest" description="Disordered" evidence="1">
    <location>
        <begin position="491"/>
        <end position="528"/>
    </location>
</feature>
<dbReference type="GO" id="GO:0004842">
    <property type="term" value="F:ubiquitin-protein transferase activity"/>
    <property type="evidence" value="ECO:0007669"/>
    <property type="project" value="InterPro"/>
</dbReference>
<dbReference type="Gene3D" id="2.30.30.30">
    <property type="match status" value="1"/>
</dbReference>
<dbReference type="InterPro" id="IPR010606">
    <property type="entry name" value="Mib_Herc2"/>
</dbReference>
<feature type="compositionally biased region" description="Polar residues" evidence="1">
    <location>
        <begin position="1005"/>
        <end position="1020"/>
    </location>
</feature>
<dbReference type="InterPro" id="IPR037252">
    <property type="entry name" value="Mib_Herc2_sf"/>
</dbReference>
<evidence type="ECO:0000256" key="1">
    <source>
        <dbReference type="SAM" id="MobiDB-lite"/>
    </source>
</evidence>
<evidence type="ECO:0000313" key="2">
    <source>
        <dbReference type="EMBL" id="CAB3992874.1"/>
    </source>
</evidence>
<keyword evidence="2" id="KW-0436">Ligase</keyword>
<proteinExistence type="predicted"/>
<dbReference type="PROSITE" id="PS51416">
    <property type="entry name" value="MIB_HERC2"/>
    <property type="match status" value="1"/>
</dbReference>
<dbReference type="OrthoDB" id="239701at2759"/>
<sequence>MPVEFPADHPVEQFGRLFLACLLKHHELVPMALSLIEHEDLDKLPDGELSSSTEHSFYPASLVQVLRVTHQSKCSLIKAHQESYRSYEEVCAPAIERCQFLLQILRPAVSGELAALSKLKLLNMIPRWKRLVSQVIQENRKSKEGEKGSVQGRESQETEREEDLSVERVALRLAVLEESKQEQETSLAVPTAALTNIKKFKWLRERVASSSSASVLMNHIRDFVLKEEKINLEKIMNAMECHVKRARLRLEGTQFLLSLINKGLIGSVKYSILGGWQGLSTNTFKRRPPVPRNLSDVKLIPPYDQVVLDNAFTKIDQWSITLLRDAVLEAGDTYKKSQFNLRRCTSDMSLGVLPCARFMLAALGMLTVEHAAAGVSLLLNSGVLALTQTILRLAGPSDENNDDDEMLAAAIIDENKKPRTPPPLPAVGPEMARMMKVGTKVIRGPDWKWGDQDGKPAGEGRVVGELGEDGWVRIQWDTGCTNSYRMGKEGKYDLQLAGPPPIPESSDDDDEETKPDNKKQNVRPSNDGKLSVHPTVLIRRATLSLLRCLVISAGIHADDIPINALKTVSGLLLTILDKGSSENDRDVIYQQQHHEWAKLGCIRGITLTPSASKVFSSSHWINLFLRIVGGNLGDANFCSPANAELKSLQETKLIAQLPRQILTLRLMRVVLPSWDGDGYSAQMSTLIEKLFALLGRVLMTCTGMLPIDSRKKKMQGRKSKPKASLTASHSSTVAEELVVLLRHLHSFDSWNPLINDFISARLNSIAETASQSKTISENTEDEPVEGGIMAALAVIGGVDSRPRLGGMVHHNDHGVGTVSRIAANGKITMQCQGSNEIHTCSISQLKSVPVISFCVERLNVSGSMLNMWSSLVRLTGEGVLTSEMKESAAPSDDETSENTFSKGVFDVIETALLRKQQICLGLLKAVRVLLSPQEHLRKIILSSESTGGSEEAQTLFQQLMKTAVKPSPIKPIFGREELEAAALSTCQYLAAEAYSPVPCDIDTTGSPTSNINNKSESPKSTKCPGKRTKSLSKVSHPVVAKCIEMGFPQGHVEYAVKELKVENPRPEMVVAWLLDHPEIPEIEETETECISSDDEDGGGNTSSSQSDGEATDEHYNGTAVVYKNRNHFRDNEEYAKYVRDKVQVGMTVKCCRTYEEVHDGDIGKVIKWNDPEANGA</sequence>
<dbReference type="InterPro" id="IPR014722">
    <property type="entry name" value="Rib_uL2_dom2"/>
</dbReference>
<accession>A0A7D9HZI0</accession>
<keyword evidence="3" id="KW-1185">Reference proteome</keyword>
<gene>
    <name evidence="2" type="ORF">PACLA_8A054358</name>
</gene>
<protein>
    <submittedName>
        <fullName evidence="2">E3 ubiquitin- ligase HERC2, partial</fullName>
    </submittedName>
</protein>
<comment type="caution">
    <text evidence="2">The sequence shown here is derived from an EMBL/GenBank/DDBJ whole genome shotgun (WGS) entry which is preliminary data.</text>
</comment>
<dbReference type="GO" id="GO:0016874">
    <property type="term" value="F:ligase activity"/>
    <property type="evidence" value="ECO:0007669"/>
    <property type="project" value="UniProtKB-KW"/>
</dbReference>
<dbReference type="InterPro" id="IPR021097">
    <property type="entry name" value="CPH_domain"/>
</dbReference>
<dbReference type="SUPFAM" id="SSF63748">
    <property type="entry name" value="Tudor/PWWP/MBT"/>
    <property type="match status" value="1"/>
</dbReference>
<dbReference type="GO" id="GO:0016567">
    <property type="term" value="P:protein ubiquitination"/>
    <property type="evidence" value="ECO:0007669"/>
    <property type="project" value="InterPro"/>
</dbReference>
<dbReference type="FunFam" id="2.30.30.40:FF:000074">
    <property type="entry name" value="E3 ubiquitin-protein ligase HERC2 isoform X1"/>
    <property type="match status" value="1"/>
</dbReference>
<dbReference type="Pfam" id="PF11515">
    <property type="entry name" value="Cul7"/>
    <property type="match status" value="1"/>
</dbReference>
<dbReference type="AlphaFoldDB" id="A0A7D9HZI0"/>
<feature type="region of interest" description="Disordered" evidence="1">
    <location>
        <begin position="142"/>
        <end position="162"/>
    </location>
</feature>
<dbReference type="SUPFAM" id="SSF159034">
    <property type="entry name" value="Mib/herc2 domain-like"/>
    <property type="match status" value="1"/>
</dbReference>
<organism evidence="2 3">
    <name type="scientific">Paramuricea clavata</name>
    <name type="common">Red gorgonian</name>
    <name type="synonym">Violescent sea-whip</name>
    <dbReference type="NCBI Taxonomy" id="317549"/>
    <lineage>
        <taxon>Eukaryota</taxon>
        <taxon>Metazoa</taxon>
        <taxon>Cnidaria</taxon>
        <taxon>Anthozoa</taxon>
        <taxon>Octocorallia</taxon>
        <taxon>Malacalcyonacea</taxon>
        <taxon>Plexauridae</taxon>
        <taxon>Paramuricea</taxon>
    </lineage>
</organism>
<dbReference type="Proteomes" id="UP001152795">
    <property type="component" value="Unassembled WGS sequence"/>
</dbReference>
<dbReference type="EMBL" id="CACRXK020002141">
    <property type="protein sequence ID" value="CAB3992874.1"/>
    <property type="molecule type" value="Genomic_DNA"/>
</dbReference>
<feature type="region of interest" description="Disordered" evidence="1">
    <location>
        <begin position="1005"/>
        <end position="1030"/>
    </location>
</feature>
<reference evidence="2" key="1">
    <citation type="submission" date="2020-04" db="EMBL/GenBank/DDBJ databases">
        <authorList>
            <person name="Alioto T."/>
            <person name="Alioto T."/>
            <person name="Gomez Garrido J."/>
        </authorList>
    </citation>
    <scope>NUCLEOTIDE SEQUENCE</scope>
    <source>
        <strain evidence="2">A484AB</strain>
    </source>
</reference>